<dbReference type="GO" id="GO:0005096">
    <property type="term" value="F:GTPase activator activity"/>
    <property type="evidence" value="ECO:0007669"/>
    <property type="project" value="TreeGrafter"/>
</dbReference>
<dbReference type="PROSITE" id="PS50196">
    <property type="entry name" value="RANBD1"/>
    <property type="match status" value="1"/>
</dbReference>
<dbReference type="AlphaFoldDB" id="A0AAV2IK57"/>
<dbReference type="Pfam" id="PF00638">
    <property type="entry name" value="Ran_BP1"/>
    <property type="match status" value="1"/>
</dbReference>
<dbReference type="EMBL" id="CAXITT010000851">
    <property type="protein sequence ID" value="CAL1546745.1"/>
    <property type="molecule type" value="Genomic_DNA"/>
</dbReference>
<name>A0AAV2IK57_LYMST</name>
<feature type="domain" description="RanBD1" evidence="1">
    <location>
        <begin position="1"/>
        <end position="100"/>
    </location>
</feature>
<sequence length="100" mass="11695">QLISSKCLLFKSDKETGKWQRKACGNLKIIWNLPEKQFKIIMIDDQIHTLCASHIIRPGLRLLAMSHSDHMFCYEALDEFGEKKNVEQFAIKFKNKKKAE</sequence>
<keyword evidence="3" id="KW-1185">Reference proteome</keyword>
<dbReference type="Proteomes" id="UP001497497">
    <property type="component" value="Unassembled WGS sequence"/>
</dbReference>
<evidence type="ECO:0000259" key="1">
    <source>
        <dbReference type="PROSITE" id="PS50196"/>
    </source>
</evidence>
<dbReference type="GO" id="GO:0005737">
    <property type="term" value="C:cytoplasm"/>
    <property type="evidence" value="ECO:0007669"/>
    <property type="project" value="TreeGrafter"/>
</dbReference>
<dbReference type="Gene3D" id="2.30.29.30">
    <property type="entry name" value="Pleckstrin-homology domain (PH domain)/Phosphotyrosine-binding domain (PTB)"/>
    <property type="match status" value="1"/>
</dbReference>
<dbReference type="PANTHER" id="PTHR23138:SF87">
    <property type="entry name" value="E3 SUMO-PROTEIN LIGASE RANBP2"/>
    <property type="match status" value="1"/>
</dbReference>
<dbReference type="GO" id="GO:0005643">
    <property type="term" value="C:nuclear pore"/>
    <property type="evidence" value="ECO:0007669"/>
    <property type="project" value="TreeGrafter"/>
</dbReference>
<organism evidence="2 3">
    <name type="scientific">Lymnaea stagnalis</name>
    <name type="common">Great pond snail</name>
    <name type="synonym">Helix stagnalis</name>
    <dbReference type="NCBI Taxonomy" id="6523"/>
    <lineage>
        <taxon>Eukaryota</taxon>
        <taxon>Metazoa</taxon>
        <taxon>Spiralia</taxon>
        <taxon>Lophotrochozoa</taxon>
        <taxon>Mollusca</taxon>
        <taxon>Gastropoda</taxon>
        <taxon>Heterobranchia</taxon>
        <taxon>Euthyneura</taxon>
        <taxon>Panpulmonata</taxon>
        <taxon>Hygrophila</taxon>
        <taxon>Lymnaeoidea</taxon>
        <taxon>Lymnaeidae</taxon>
        <taxon>Lymnaea</taxon>
    </lineage>
</organism>
<reference evidence="2 3" key="1">
    <citation type="submission" date="2024-04" db="EMBL/GenBank/DDBJ databases">
        <authorList>
            <consortium name="Genoscope - CEA"/>
            <person name="William W."/>
        </authorList>
    </citation>
    <scope>NUCLEOTIDE SEQUENCE [LARGE SCALE GENOMIC DNA]</scope>
</reference>
<feature type="non-terminal residue" evidence="2">
    <location>
        <position position="100"/>
    </location>
</feature>
<dbReference type="PANTHER" id="PTHR23138">
    <property type="entry name" value="RAN BINDING PROTEIN"/>
    <property type="match status" value="1"/>
</dbReference>
<dbReference type="SUPFAM" id="SSF50729">
    <property type="entry name" value="PH domain-like"/>
    <property type="match status" value="1"/>
</dbReference>
<proteinExistence type="predicted"/>
<accession>A0AAV2IK57</accession>
<dbReference type="InterPro" id="IPR011993">
    <property type="entry name" value="PH-like_dom_sf"/>
</dbReference>
<protein>
    <recommendedName>
        <fullName evidence="1">RanBD1 domain-containing protein</fullName>
    </recommendedName>
</protein>
<evidence type="ECO:0000313" key="3">
    <source>
        <dbReference type="Proteomes" id="UP001497497"/>
    </source>
</evidence>
<evidence type="ECO:0000313" key="2">
    <source>
        <dbReference type="EMBL" id="CAL1546745.1"/>
    </source>
</evidence>
<feature type="non-terminal residue" evidence="2">
    <location>
        <position position="1"/>
    </location>
</feature>
<dbReference type="InterPro" id="IPR000156">
    <property type="entry name" value="Ran_bind_dom"/>
</dbReference>
<gene>
    <name evidence="2" type="ORF">GSLYS_00020122001</name>
</gene>
<comment type="caution">
    <text evidence="2">The sequence shown here is derived from an EMBL/GenBank/DDBJ whole genome shotgun (WGS) entry which is preliminary data.</text>
</comment>
<dbReference type="InterPro" id="IPR045255">
    <property type="entry name" value="RanBP1-like"/>
</dbReference>